<sequence length="162" mass="18258">MGFSAEAVPSTSRETVLPQFKKLPSTALPIHQFAMDALLNEWRDPEHITLPCFMAKLYTLEEMEGKLPETFHVDSILASLVGRPSMAEENIVKDVANKNVDSSVKKAYAGTHLALRAGVHGAYVAQSLLTDFKTFFKTMQEDGQCPDLLERQSEYIFEWLEY</sequence>
<name>A0AAV7N0V0_PLEWA</name>
<dbReference type="EMBL" id="JANPWB010000013">
    <property type="protein sequence ID" value="KAJ1108289.1"/>
    <property type="molecule type" value="Genomic_DNA"/>
</dbReference>
<comment type="caution">
    <text evidence="1">The sequence shown here is derived from an EMBL/GenBank/DDBJ whole genome shotgun (WGS) entry which is preliminary data.</text>
</comment>
<reference evidence="1" key="1">
    <citation type="journal article" date="2022" name="bioRxiv">
        <title>Sequencing and chromosome-scale assembly of the giantPleurodeles waltlgenome.</title>
        <authorList>
            <person name="Brown T."/>
            <person name="Elewa A."/>
            <person name="Iarovenko S."/>
            <person name="Subramanian E."/>
            <person name="Araus A.J."/>
            <person name="Petzold A."/>
            <person name="Susuki M."/>
            <person name="Suzuki K.-i.T."/>
            <person name="Hayashi T."/>
            <person name="Toyoda A."/>
            <person name="Oliveira C."/>
            <person name="Osipova E."/>
            <person name="Leigh N.D."/>
            <person name="Simon A."/>
            <person name="Yun M.H."/>
        </authorList>
    </citation>
    <scope>NUCLEOTIDE SEQUENCE</scope>
    <source>
        <strain evidence="1">20211129_DDA</strain>
        <tissue evidence="1">Liver</tissue>
    </source>
</reference>
<proteinExistence type="predicted"/>
<protein>
    <submittedName>
        <fullName evidence="1">Uncharacterized protein</fullName>
    </submittedName>
</protein>
<evidence type="ECO:0000313" key="1">
    <source>
        <dbReference type="EMBL" id="KAJ1108289.1"/>
    </source>
</evidence>
<evidence type="ECO:0000313" key="2">
    <source>
        <dbReference type="Proteomes" id="UP001066276"/>
    </source>
</evidence>
<keyword evidence="2" id="KW-1185">Reference proteome</keyword>
<gene>
    <name evidence="1" type="ORF">NDU88_005665</name>
</gene>
<organism evidence="1 2">
    <name type="scientific">Pleurodeles waltl</name>
    <name type="common">Iberian ribbed newt</name>
    <dbReference type="NCBI Taxonomy" id="8319"/>
    <lineage>
        <taxon>Eukaryota</taxon>
        <taxon>Metazoa</taxon>
        <taxon>Chordata</taxon>
        <taxon>Craniata</taxon>
        <taxon>Vertebrata</taxon>
        <taxon>Euteleostomi</taxon>
        <taxon>Amphibia</taxon>
        <taxon>Batrachia</taxon>
        <taxon>Caudata</taxon>
        <taxon>Salamandroidea</taxon>
        <taxon>Salamandridae</taxon>
        <taxon>Pleurodelinae</taxon>
        <taxon>Pleurodeles</taxon>
    </lineage>
</organism>
<dbReference type="AlphaFoldDB" id="A0AAV7N0V0"/>
<accession>A0AAV7N0V0</accession>
<dbReference type="Proteomes" id="UP001066276">
    <property type="component" value="Chromosome 9"/>
</dbReference>
<dbReference type="Gene3D" id="1.10.287.3160">
    <property type="match status" value="1"/>
</dbReference>